<dbReference type="Gene3D" id="3.90.25.10">
    <property type="entry name" value="UDP-galactose 4-epimerase, domain 1"/>
    <property type="match status" value="1"/>
</dbReference>
<feature type="site" description="Important for catalytic activity" evidence="5">
    <location>
        <position position="117"/>
    </location>
</feature>
<protein>
    <recommendedName>
        <fullName evidence="5">GDP-L-fucose synthase</fullName>
        <ecNumber evidence="5">1.1.1.271</ecNumber>
    </recommendedName>
    <alternativeName>
        <fullName evidence="5">GDP-4-keto-6-deoxy-D-mannose-3,5-epimerase-4-reductase</fullName>
    </alternativeName>
</protein>
<evidence type="ECO:0000259" key="6">
    <source>
        <dbReference type="Pfam" id="PF01370"/>
    </source>
</evidence>
<keyword evidence="3 5" id="KW-0560">Oxidoreductase</keyword>
<keyword evidence="8" id="KW-1185">Reference proteome</keyword>
<sequence length="323" mass="36682">MYISKMIDLTQKRIVVTGGAGFLGRHVVEQLSQLGCEHIFVPRKKQFDLRKEKEIIHMLETYRPEIVIHLAAVVGGIAANQKNPGSFFYDNLMMGAQLLEQSRLFGVEKFVAIGTICSYPKFTPVPFSEENLWNGYPEETNAPYGLAKKMMLVQAQAYREQYRFNSIFLLPVNLYGPHDNFDLETSHVIPAIIRKCVEAQTNHEPTILLWGSGEVTREFIYVEDAARAIVLATERYDGPEPVNIGSGEEMTIRELALLIKEESGYGGEILWDKTRPDGQPRRRLDVSRAKALFQFEASTPLHAGLQKTIAWYRQSLSDGRERT</sequence>
<dbReference type="GO" id="GO:0070401">
    <property type="term" value="F:NADP+ binding"/>
    <property type="evidence" value="ECO:0007669"/>
    <property type="project" value="UniProtKB-UniRule"/>
</dbReference>
<feature type="binding site" evidence="5">
    <location>
        <position position="148"/>
    </location>
    <ligand>
        <name>NADP(+)</name>
        <dbReference type="ChEBI" id="CHEBI:58349"/>
    </ligand>
</feature>
<proteinExistence type="inferred from homology"/>
<dbReference type="InterPro" id="IPR001509">
    <property type="entry name" value="Epimerase_deHydtase"/>
</dbReference>
<dbReference type="Proteomes" id="UP000017973">
    <property type="component" value="Unassembled WGS sequence"/>
</dbReference>
<dbReference type="GO" id="GO:0050577">
    <property type="term" value="F:GDP-L-fucose synthase activity"/>
    <property type="evidence" value="ECO:0007669"/>
    <property type="project" value="UniProtKB-UniRule"/>
</dbReference>
<gene>
    <name evidence="5" type="primary">fcl</name>
    <name evidence="7" type="ORF">T458_04945</name>
</gene>
<dbReference type="InterPro" id="IPR036291">
    <property type="entry name" value="NAD(P)-bd_dom_sf"/>
</dbReference>
<comment type="pathway">
    <text evidence="5">Nucleotide-sugar biosynthesis; GDP-L-fucose biosynthesis via de novo pathway; GDP-L-fucose from GDP-alpha-D-mannose: step 2/2.</text>
</comment>
<dbReference type="EC" id="1.1.1.271" evidence="5"/>
<dbReference type="AlphaFoldDB" id="V6MFG2"/>
<comment type="caution">
    <text evidence="7">The sequence shown here is derived from an EMBL/GenBank/DDBJ whole genome shotgun (WGS) entry which is preliminary data.</text>
</comment>
<feature type="active site" description="Proton donor/acceptor" evidence="5">
    <location>
        <position position="144"/>
    </location>
</feature>
<reference evidence="7 8" key="1">
    <citation type="journal article" date="2014" name="Genome Announc.">
        <title>Draft Genome Sequence of Brevibacillus panacihumi Strain W25, a Halotolerant Hydrocarbon-Degrading Bacterium.</title>
        <authorList>
            <person name="Wang X."/>
            <person name="Jin D."/>
            <person name="Zhou L."/>
            <person name="Wu L."/>
            <person name="An W."/>
            <person name="Chen Y."/>
            <person name="Zhao L."/>
        </authorList>
    </citation>
    <scope>NUCLEOTIDE SEQUENCE [LARGE SCALE GENOMIC DNA]</scope>
    <source>
        <strain evidence="7 8">W25</strain>
    </source>
</reference>
<dbReference type="HOGENOM" id="CLU_007383_18_0_9"/>
<evidence type="ECO:0000256" key="5">
    <source>
        <dbReference type="HAMAP-Rule" id="MF_00956"/>
    </source>
</evidence>
<accession>V6MFG2</accession>
<feature type="site" description="Important for catalytic activity" evidence="5">
    <location>
        <position position="115"/>
    </location>
</feature>
<dbReference type="PANTHER" id="PTHR43238">
    <property type="entry name" value="GDP-L-FUCOSE SYNTHASE"/>
    <property type="match status" value="1"/>
</dbReference>
<feature type="binding site" evidence="5">
    <location>
        <position position="210"/>
    </location>
    <ligand>
        <name>substrate</name>
    </ligand>
</feature>
<evidence type="ECO:0000313" key="7">
    <source>
        <dbReference type="EMBL" id="EST56640.1"/>
    </source>
</evidence>
<comment type="similarity">
    <text evidence="1 5">Belongs to the NAD(P)-dependent epimerase/dehydratase family. Fucose synthase subfamily.</text>
</comment>
<dbReference type="EMBL" id="AYJU01000001">
    <property type="protein sequence ID" value="EST56640.1"/>
    <property type="molecule type" value="Genomic_DNA"/>
</dbReference>
<feature type="binding site" evidence="5">
    <location>
        <begin position="171"/>
        <end position="174"/>
    </location>
    <ligand>
        <name>NADP(+)</name>
        <dbReference type="ChEBI" id="CHEBI:58349"/>
    </ligand>
</feature>
<dbReference type="Pfam" id="PF01370">
    <property type="entry name" value="Epimerase"/>
    <property type="match status" value="1"/>
</dbReference>
<dbReference type="GO" id="GO:0016853">
    <property type="term" value="F:isomerase activity"/>
    <property type="evidence" value="ECO:0007669"/>
    <property type="project" value="UniProtKB-KW"/>
</dbReference>
<dbReference type="eggNOG" id="COG0451">
    <property type="taxonomic scope" value="Bacteria"/>
</dbReference>
<dbReference type="PANTHER" id="PTHR43238:SF1">
    <property type="entry name" value="GDP-L-FUCOSE SYNTHASE"/>
    <property type="match status" value="1"/>
</dbReference>
<feature type="binding site" evidence="5">
    <location>
        <begin position="18"/>
        <end position="24"/>
    </location>
    <ligand>
        <name>NADP(+)</name>
        <dbReference type="ChEBI" id="CHEBI:58349"/>
    </ligand>
</feature>
<dbReference type="UniPathway" id="UPA00128">
    <property type="reaction ID" value="UER00191"/>
</dbReference>
<feature type="binding site" evidence="5">
    <location>
        <position position="195"/>
    </location>
    <ligand>
        <name>substrate</name>
    </ligand>
</feature>
<comment type="catalytic activity">
    <reaction evidence="5">
        <text>GDP-beta-L-fucose + NADP(+) = GDP-4-dehydro-alpha-D-rhamnose + NADPH + H(+)</text>
        <dbReference type="Rhea" id="RHEA:18885"/>
        <dbReference type="ChEBI" id="CHEBI:15378"/>
        <dbReference type="ChEBI" id="CHEBI:57273"/>
        <dbReference type="ChEBI" id="CHEBI:57783"/>
        <dbReference type="ChEBI" id="CHEBI:57964"/>
        <dbReference type="ChEBI" id="CHEBI:58349"/>
        <dbReference type="EC" id="1.1.1.271"/>
    </reaction>
</comment>
<feature type="binding site" evidence="5">
    <location>
        <position position="187"/>
    </location>
    <ligand>
        <name>NADP(+)</name>
        <dbReference type="ChEBI" id="CHEBI:58349"/>
    </ligand>
</feature>
<comment type="function">
    <text evidence="5">Catalyzes the two-step NADP-dependent conversion of GDP-4-dehydro-6-deoxy-D-mannose to GDP-fucose, involving an epimerase and a reductase reaction.</text>
</comment>
<feature type="domain" description="NAD-dependent epimerase/dehydratase" evidence="6">
    <location>
        <begin position="14"/>
        <end position="245"/>
    </location>
</feature>
<keyword evidence="5" id="KW-0511">Multifunctional enzyme</keyword>
<dbReference type="HAMAP" id="MF_00956">
    <property type="entry name" value="GDP_fucose_synth"/>
    <property type="match status" value="1"/>
</dbReference>
<comment type="caution">
    <text evidence="5">Lacks conserved residue(s) required for the propagation of feature annotation.</text>
</comment>
<feature type="binding site" evidence="5">
    <location>
        <position position="217"/>
    </location>
    <ligand>
        <name>substrate</name>
    </ligand>
</feature>
<name>V6MFG2_9BACL</name>
<dbReference type="Gene3D" id="3.40.50.720">
    <property type="entry name" value="NAD(P)-binding Rossmann-like Domain"/>
    <property type="match status" value="1"/>
</dbReference>
<keyword evidence="2 5" id="KW-0521">NADP</keyword>
<feature type="binding site" evidence="5">
    <location>
        <position position="277"/>
    </location>
    <ligand>
        <name>substrate</name>
    </ligand>
</feature>
<dbReference type="CDD" id="cd05239">
    <property type="entry name" value="GDP_FS_SDR_e"/>
    <property type="match status" value="1"/>
</dbReference>
<organism evidence="7 8">
    <name type="scientific">Brevibacillus panacihumi W25</name>
    <dbReference type="NCBI Taxonomy" id="1408254"/>
    <lineage>
        <taxon>Bacteria</taxon>
        <taxon>Bacillati</taxon>
        <taxon>Bacillota</taxon>
        <taxon>Bacilli</taxon>
        <taxon>Bacillales</taxon>
        <taxon>Paenibacillaceae</taxon>
        <taxon>Brevibacillus</taxon>
    </lineage>
</organism>
<evidence type="ECO:0000256" key="2">
    <source>
        <dbReference type="ARBA" id="ARBA00022857"/>
    </source>
</evidence>
<evidence type="ECO:0000256" key="4">
    <source>
        <dbReference type="ARBA" id="ARBA00023235"/>
    </source>
</evidence>
<dbReference type="PATRIC" id="fig|1408254.3.peg.993"/>
<dbReference type="SUPFAM" id="SSF51735">
    <property type="entry name" value="NAD(P)-binding Rossmann-fold domains"/>
    <property type="match status" value="1"/>
</dbReference>
<keyword evidence="4 5" id="KW-0413">Isomerase</keyword>
<evidence type="ECO:0000256" key="3">
    <source>
        <dbReference type="ARBA" id="ARBA00023002"/>
    </source>
</evidence>
<evidence type="ECO:0000256" key="1">
    <source>
        <dbReference type="ARBA" id="ARBA00005959"/>
    </source>
</evidence>
<dbReference type="STRING" id="1408254.T458_04945"/>
<dbReference type="InterPro" id="IPR028614">
    <property type="entry name" value="GDP_fucose/colitose_synth"/>
</dbReference>
<dbReference type="GO" id="GO:0042351">
    <property type="term" value="P:'de novo' GDP-L-fucose biosynthetic process"/>
    <property type="evidence" value="ECO:0007669"/>
    <property type="project" value="UniProtKB-UniRule"/>
</dbReference>
<evidence type="ECO:0000313" key="8">
    <source>
        <dbReference type="Proteomes" id="UP000017973"/>
    </source>
</evidence>